<feature type="chain" id="PRO_5047254488" evidence="1">
    <location>
        <begin position="22"/>
        <end position="120"/>
    </location>
</feature>
<keyword evidence="3" id="KW-1185">Reference proteome</keyword>
<evidence type="ECO:0000313" key="3">
    <source>
        <dbReference type="Proteomes" id="UP001165263"/>
    </source>
</evidence>
<organism evidence="2 3">
    <name type="scientific">Telluria mixta</name>
    <dbReference type="NCBI Taxonomy" id="34071"/>
    <lineage>
        <taxon>Bacteria</taxon>
        <taxon>Pseudomonadati</taxon>
        <taxon>Pseudomonadota</taxon>
        <taxon>Betaproteobacteria</taxon>
        <taxon>Burkholderiales</taxon>
        <taxon>Oxalobacteraceae</taxon>
        <taxon>Telluria group</taxon>
        <taxon>Telluria</taxon>
    </lineage>
</organism>
<gene>
    <name evidence="2" type="ORF">NX786_00140</name>
</gene>
<dbReference type="Proteomes" id="UP001165263">
    <property type="component" value="Unassembled WGS sequence"/>
</dbReference>
<accession>A0ABT2BRS3</accession>
<keyword evidence="1" id="KW-0732">Signal</keyword>
<reference evidence="2" key="1">
    <citation type="submission" date="2022-08" db="EMBL/GenBank/DDBJ databases">
        <title>Reclassification of Massilia species as members of the genera Telluria, Duganella, Pseudoduganella, Mokoshia gen. nov. and Zemynaea gen. nov. using orthogonal and non-orthogonal genome-based approaches.</title>
        <authorList>
            <person name="Bowman J.P."/>
        </authorList>
    </citation>
    <scope>NUCLEOTIDE SEQUENCE</scope>
    <source>
        <strain evidence="2">LMG 11547</strain>
    </source>
</reference>
<dbReference type="EMBL" id="JANUHC010000001">
    <property type="protein sequence ID" value="MCS0627756.1"/>
    <property type="molecule type" value="Genomic_DNA"/>
</dbReference>
<evidence type="ECO:0000256" key="1">
    <source>
        <dbReference type="SAM" id="SignalP"/>
    </source>
</evidence>
<name>A0ABT2BRS3_9BURK</name>
<evidence type="ECO:0000313" key="2">
    <source>
        <dbReference type="EMBL" id="MCS0627756.1"/>
    </source>
</evidence>
<feature type="signal peptide" evidence="1">
    <location>
        <begin position="1"/>
        <end position="21"/>
    </location>
</feature>
<sequence length="120" mass="12785">MKRLTWLAVVMGVLWSGAGHAADAGLCKSLCAADKRECRANARELAAEDGELPLGRTERNPMARAAQEQVPAQATRAMDNAGTQTRRIDYAGKCDAAYQRCTRACAAPPDSILVKPAAGR</sequence>
<dbReference type="RefSeq" id="WP_259447031.1">
    <property type="nucleotide sequence ID" value="NZ_CP119520.1"/>
</dbReference>
<proteinExistence type="predicted"/>
<comment type="caution">
    <text evidence="2">The sequence shown here is derived from an EMBL/GenBank/DDBJ whole genome shotgun (WGS) entry which is preliminary data.</text>
</comment>
<protein>
    <submittedName>
        <fullName evidence="2">Uncharacterized protein</fullName>
    </submittedName>
</protein>